<comment type="caution">
    <text evidence="7">The sequence shown here is derived from an EMBL/GenBank/DDBJ whole genome shotgun (WGS) entry which is preliminary data.</text>
</comment>
<keyword evidence="2" id="KW-0997">Cell inner membrane</keyword>
<evidence type="ECO:0000256" key="4">
    <source>
        <dbReference type="ARBA" id="ARBA00023136"/>
    </source>
</evidence>
<dbReference type="PANTHER" id="PTHR34990:SF2">
    <property type="entry name" value="BLL8164 PROTEIN"/>
    <property type="match status" value="1"/>
</dbReference>
<organism evidence="7 8">
    <name type="scientific">Clostridium thermobutyricum DSM 4928</name>
    <dbReference type="NCBI Taxonomy" id="1121339"/>
    <lineage>
        <taxon>Bacteria</taxon>
        <taxon>Bacillati</taxon>
        <taxon>Bacillota</taxon>
        <taxon>Clostridia</taxon>
        <taxon>Eubacteriales</taxon>
        <taxon>Clostridiaceae</taxon>
        <taxon>Clostridium</taxon>
    </lineage>
</organism>
<dbReference type="Pfam" id="PF00149">
    <property type="entry name" value="Metallophos"/>
    <property type="match status" value="1"/>
</dbReference>
<dbReference type="InterPro" id="IPR004843">
    <property type="entry name" value="Calcineurin-like_PHP"/>
</dbReference>
<dbReference type="Gene3D" id="3.60.21.10">
    <property type="match status" value="1"/>
</dbReference>
<evidence type="ECO:0000259" key="6">
    <source>
        <dbReference type="Pfam" id="PF00149"/>
    </source>
</evidence>
<keyword evidence="4" id="KW-0472">Membrane</keyword>
<evidence type="ECO:0000256" key="2">
    <source>
        <dbReference type="ARBA" id="ARBA00022519"/>
    </source>
</evidence>
<dbReference type="OrthoDB" id="9773199at2"/>
<dbReference type="RefSeq" id="WP_080022764.1">
    <property type="nucleotide sequence ID" value="NZ_LTAY01000037.1"/>
</dbReference>
<sequence>MSANRLLKLTKTCKKINIDKESKIVLMSDVHRGDGGSSDSLIGNKNIYLSALRYYYKEDYTLIEIGDGDELWKNKNFVDIGYIYKEVFRMLNRFNTKNKLYMLYGNHDKKKNSKRFIEKQKKLFRKIDKDFGKDCLNLINNIEFLEALSLKYIHNGKEIFLTHGHQLDFMNDELELVSRFLVRYLWRFLEGVAGFKEPISSAKNYKKGSKVDKKLNDFANKNKKMIICGHTHNVKFPEVGKGLYFNDGCCVNPGIITSLEINNGLITLIKWSIEVNESNNLYIKRGIIDGPERIGDYLKYTD</sequence>
<dbReference type="InterPro" id="IPR043461">
    <property type="entry name" value="LpxH-like"/>
</dbReference>
<dbReference type="InterPro" id="IPR029052">
    <property type="entry name" value="Metallo-depent_PP-like"/>
</dbReference>
<evidence type="ECO:0000256" key="1">
    <source>
        <dbReference type="ARBA" id="ARBA00022475"/>
    </source>
</evidence>
<keyword evidence="5" id="KW-0464">Manganese</keyword>
<accession>A0A1V4SVI3</accession>
<gene>
    <name evidence="7" type="ORF">CLTHE_15870</name>
</gene>
<reference evidence="7 8" key="1">
    <citation type="submission" date="2016-02" db="EMBL/GenBank/DDBJ databases">
        <title>Genome sequence of Clostridium thermobutyricum DSM 4928.</title>
        <authorList>
            <person name="Poehlein A."/>
            <person name="Daniel R."/>
        </authorList>
    </citation>
    <scope>NUCLEOTIDE SEQUENCE [LARGE SCALE GENOMIC DNA]</scope>
    <source>
        <strain evidence="7 8">DSM 4928</strain>
    </source>
</reference>
<dbReference type="AlphaFoldDB" id="A0A1V4SVI3"/>
<name>A0A1V4SVI3_9CLOT</name>
<evidence type="ECO:0000313" key="7">
    <source>
        <dbReference type="EMBL" id="OPX48015.1"/>
    </source>
</evidence>
<dbReference type="SUPFAM" id="SSF56300">
    <property type="entry name" value="Metallo-dependent phosphatases"/>
    <property type="match status" value="1"/>
</dbReference>
<dbReference type="EMBL" id="LTAY01000037">
    <property type="protein sequence ID" value="OPX48015.1"/>
    <property type="molecule type" value="Genomic_DNA"/>
</dbReference>
<proteinExistence type="predicted"/>
<dbReference type="GO" id="GO:0046872">
    <property type="term" value="F:metal ion binding"/>
    <property type="evidence" value="ECO:0007669"/>
    <property type="project" value="UniProtKB-KW"/>
</dbReference>
<dbReference type="GO" id="GO:0009245">
    <property type="term" value="P:lipid A biosynthetic process"/>
    <property type="evidence" value="ECO:0007669"/>
    <property type="project" value="TreeGrafter"/>
</dbReference>
<keyword evidence="1" id="KW-1003">Cell membrane</keyword>
<dbReference type="Proteomes" id="UP000191448">
    <property type="component" value="Unassembled WGS sequence"/>
</dbReference>
<dbReference type="GO" id="GO:0016020">
    <property type="term" value="C:membrane"/>
    <property type="evidence" value="ECO:0007669"/>
    <property type="project" value="GOC"/>
</dbReference>
<evidence type="ECO:0000256" key="3">
    <source>
        <dbReference type="ARBA" id="ARBA00022723"/>
    </source>
</evidence>
<dbReference type="PANTHER" id="PTHR34990">
    <property type="entry name" value="UDP-2,3-DIACYLGLUCOSAMINE HYDROLASE-RELATED"/>
    <property type="match status" value="1"/>
</dbReference>
<protein>
    <submittedName>
        <fullName evidence="7">Calcineurin-like phosphoesterase superfamily domain protein</fullName>
    </submittedName>
</protein>
<dbReference type="GO" id="GO:0008758">
    <property type="term" value="F:UDP-2,3-diacylglucosamine hydrolase activity"/>
    <property type="evidence" value="ECO:0007669"/>
    <property type="project" value="TreeGrafter"/>
</dbReference>
<evidence type="ECO:0000313" key="8">
    <source>
        <dbReference type="Proteomes" id="UP000191448"/>
    </source>
</evidence>
<keyword evidence="3" id="KW-0479">Metal-binding</keyword>
<evidence type="ECO:0000256" key="5">
    <source>
        <dbReference type="ARBA" id="ARBA00023211"/>
    </source>
</evidence>
<feature type="domain" description="Calcineurin-like phosphoesterase" evidence="6">
    <location>
        <begin position="23"/>
        <end position="233"/>
    </location>
</feature>